<dbReference type="InterPro" id="IPR003018">
    <property type="entry name" value="GAF"/>
</dbReference>
<evidence type="ECO:0000259" key="15">
    <source>
        <dbReference type="PROSITE" id="PS50110"/>
    </source>
</evidence>
<feature type="compositionally biased region" description="Low complexity" evidence="12">
    <location>
        <begin position="112"/>
        <end position="125"/>
    </location>
</feature>
<feature type="region of interest" description="Disordered" evidence="12">
    <location>
        <begin position="145"/>
        <end position="347"/>
    </location>
</feature>
<accession>A0A511KS81</accession>
<dbReference type="InterPro" id="IPR001789">
    <property type="entry name" value="Sig_transdc_resp-reg_receiver"/>
</dbReference>
<dbReference type="Gene3D" id="3.40.50.2300">
    <property type="match status" value="1"/>
</dbReference>
<dbReference type="InterPro" id="IPR013515">
    <property type="entry name" value="Phytochrome_cen-reg"/>
</dbReference>
<dbReference type="InterPro" id="IPR003594">
    <property type="entry name" value="HATPase_dom"/>
</dbReference>
<dbReference type="Pfam" id="PF08446">
    <property type="entry name" value="PAS_2"/>
    <property type="match status" value="1"/>
</dbReference>
<dbReference type="CDD" id="cd00082">
    <property type="entry name" value="HisKA"/>
    <property type="match status" value="1"/>
</dbReference>
<evidence type="ECO:0000313" key="16">
    <source>
        <dbReference type="EMBL" id="GEM12756.1"/>
    </source>
</evidence>
<dbReference type="Gene3D" id="3.30.565.10">
    <property type="entry name" value="Histidine kinase-like ATPase, C-terminal domain"/>
    <property type="match status" value="1"/>
</dbReference>
<dbReference type="EMBL" id="BJWK01000025">
    <property type="protein sequence ID" value="GEM12756.1"/>
    <property type="molecule type" value="Genomic_DNA"/>
</dbReference>
<evidence type="ECO:0000256" key="8">
    <source>
        <dbReference type="ARBA" id="ARBA00022991"/>
    </source>
</evidence>
<dbReference type="SMART" id="SM00387">
    <property type="entry name" value="HATPase_c"/>
    <property type="match status" value="1"/>
</dbReference>
<dbReference type="SUPFAM" id="SSF55781">
    <property type="entry name" value="GAF domain-like"/>
    <property type="match status" value="2"/>
</dbReference>
<dbReference type="PROSITE" id="PS50109">
    <property type="entry name" value="HIS_KIN"/>
    <property type="match status" value="1"/>
</dbReference>
<evidence type="ECO:0000256" key="5">
    <source>
        <dbReference type="ARBA" id="ARBA00022741"/>
    </source>
</evidence>
<feature type="compositionally biased region" description="Low complexity" evidence="12">
    <location>
        <begin position="1359"/>
        <end position="1369"/>
    </location>
</feature>
<dbReference type="SMART" id="SM00065">
    <property type="entry name" value="GAF"/>
    <property type="match status" value="1"/>
</dbReference>
<dbReference type="Gene3D" id="3.30.450.270">
    <property type="match status" value="1"/>
</dbReference>
<dbReference type="GO" id="GO:0005524">
    <property type="term" value="F:ATP binding"/>
    <property type="evidence" value="ECO:0007669"/>
    <property type="project" value="UniProtKB-KW"/>
</dbReference>
<feature type="compositionally biased region" description="Acidic residues" evidence="12">
    <location>
        <begin position="288"/>
        <end position="297"/>
    </location>
</feature>
<evidence type="ECO:0000256" key="6">
    <source>
        <dbReference type="ARBA" id="ARBA00022777"/>
    </source>
</evidence>
<dbReference type="SUPFAM" id="SSF55785">
    <property type="entry name" value="PYP-like sensor domain (PAS domain)"/>
    <property type="match status" value="1"/>
</dbReference>
<dbReference type="SUPFAM" id="SSF52172">
    <property type="entry name" value="CheY-like"/>
    <property type="match status" value="1"/>
</dbReference>
<dbReference type="Gene3D" id="3.30.450.20">
    <property type="entry name" value="PAS domain"/>
    <property type="match status" value="1"/>
</dbReference>
<dbReference type="InterPro" id="IPR013654">
    <property type="entry name" value="PAS_2"/>
</dbReference>
<feature type="region of interest" description="Disordered" evidence="12">
    <location>
        <begin position="1"/>
        <end position="133"/>
    </location>
</feature>
<feature type="compositionally biased region" description="Low complexity" evidence="12">
    <location>
        <begin position="50"/>
        <end position="82"/>
    </location>
</feature>
<dbReference type="InterPro" id="IPR029016">
    <property type="entry name" value="GAF-like_dom_sf"/>
</dbReference>
<evidence type="ECO:0000256" key="2">
    <source>
        <dbReference type="ARBA" id="ARBA00022553"/>
    </source>
</evidence>
<dbReference type="InterPro" id="IPR005467">
    <property type="entry name" value="His_kinase_dom"/>
</dbReference>
<dbReference type="Pfam" id="PF00360">
    <property type="entry name" value="PHY"/>
    <property type="match status" value="1"/>
</dbReference>
<evidence type="ECO:0000256" key="12">
    <source>
        <dbReference type="SAM" id="MobiDB-lite"/>
    </source>
</evidence>
<feature type="compositionally biased region" description="Low complexity" evidence="12">
    <location>
        <begin position="1232"/>
        <end position="1243"/>
    </location>
</feature>
<dbReference type="PROSITE" id="PS50110">
    <property type="entry name" value="RESPONSE_REGULATORY"/>
    <property type="match status" value="1"/>
</dbReference>
<feature type="compositionally biased region" description="Low complexity" evidence="12">
    <location>
        <begin position="1305"/>
        <end position="1317"/>
    </location>
</feature>
<feature type="compositionally biased region" description="Polar residues" evidence="12">
    <location>
        <begin position="1258"/>
        <end position="1275"/>
    </location>
</feature>
<dbReference type="InterPro" id="IPR036097">
    <property type="entry name" value="HisK_dim/P_sf"/>
</dbReference>
<keyword evidence="5" id="KW-0547">Nucleotide-binding</keyword>
<dbReference type="InterPro" id="IPR035965">
    <property type="entry name" value="PAS-like_dom_sf"/>
</dbReference>
<keyword evidence="3" id="KW-0716">Sensory transduction</keyword>
<sequence length="1617" mass="175275">MANDSPPRLSQPAVSSSDLSAGKPPAPPSAAASGDDGADEPAHSRTFIPFSRASVSSGQGSSSHPASSPAQSPQAPSRPSFAGLSRPSYISLPSRHNLGERGFPSPDVASPSGRHSVSSAESSSSRIAPDFGGSSARYFPMRSVVYPTPNVTSPATSAGAASSARSYTGAKRAGSMQGPGAPPPGSAEAVLLEEGFPAPPEEAAGSEPGAQLDEASLTDAAAKVGLVERSSSHGSSGEDGRPETLRRSSSLTEGAASNAESPAASEVKPPSLDPYLSEPTTHAKVGDPDSDDEEDGEGDVHNAETESNVQQRDFGDETNGGRSGRVQTSTPRDEGGSSYTGGSDKPMLMTSRFEHRVTEDGQILVLTGREGQLERCEDEPIQAPGAVQAFGVLVAFDLEEDERMKVQQVSENSGFVIGLPPRVLFRTKCFSELLDEDEADALRDAIDALDERDLDESNEEVGPYTFTLAGEGIPGSGDRDAQSRDRFEWICHAAIHRPNRTLQPKRVILELELVEDQVNPLATVSSEPFTPDERGGMATDEEYGENGINPTEADLIESTVSIAKPLRILARHRSTRMRRRKRSRQGLEEMDVVGLLSQINDQLGKAGDLETFLKVTVGVFKELTEFDRVMIYQFDEMWNGRVVAEQVDWSRTRDLFRGLNFPASDIPAQARELYRINKVRVLYDRDQPTARLCCRSMEEVALPLDMTHCHLRAMSPIHTKYLGNMGVRSSMSISITAFGDLWGLIALHTYGRYGHRVSFPVRQLCKLLGQSISRNIERISYASRLQARKLINTASSDQNPSGYIVAKAEDLLDLFHADFGVLSIGDEAKILGPVSNSQELLALLEYLRVKRFETLKTSQDIAIDFPDIDYPNGFKLIAGILLVPLSAGGNDFIVFCRKPQLTEVHWAGNPYTNKKINEHGDQYQALEPRKSFKIWSETVVGKSRAWTDEEKETASVLCLVYGKFIAVWREKESALAASQLTNLLLQNASHEVRTPLNAIINYLELALDGPIPGEVRENLVRSHAASKSLIHVINDLLDLTRTEKGNELYLTDPFNLAETLKESVSIHRDEASRRGLSLEIVETPTGTPSTLLGDRAKIRQIVTNVVGNALKHTKEGGILVEWGEVLSAEDASQPNQDAIKIGISITDTGVGISEQKLENIFRQFENVATIGDKERDEMADTEQAVGLGLAVVARIVRNLDGQLQVESKVGKGSKFTFIFPFRLPPQDAASAHAIAQSIQQSIQREMKPEAQCEPLVRRTSTGSAGSRASKTSSGRSEIDSLINAMSQSHMDSKQPRSTGTRSIQSMRSNRSFRSARSNIPPQQDASPSDTGSRGSVGISGGAIPLRAARIAPSRGGGEPTTSPLSSPSLAKSQNPLNSLFATPDSPGKSSPLSLRSAPTIASPAERERRQSILSVTSEPAANSTAADNAPRAKSPEPDAKAGASSPTHVSEYRKSAAPQATDTIEPMRVLVVEDEMVNRMIISQRLKKDGHEVIVAEHGGVAVRKPIMNGVDASKNIRCLERESPLPEDQQRLSTRLNDGIPILAVSASLPERERPTIVDAELNGWLLKPIDFKRLRTLMRGATDNAARRPEIYRPGQWERGGWLTEMPQPDLAAKA</sequence>
<dbReference type="CDD" id="cd17546">
    <property type="entry name" value="REC_hyHK_CKI1_RcsC-like"/>
    <property type="match status" value="1"/>
</dbReference>
<evidence type="ECO:0000256" key="1">
    <source>
        <dbReference type="ARBA" id="ARBA00022543"/>
    </source>
</evidence>
<protein>
    <submittedName>
        <fullName evidence="16">Two-component system, chemotaxis family, sensor kinase Cph1</fullName>
    </submittedName>
</protein>
<feature type="compositionally biased region" description="Polar residues" evidence="12">
    <location>
        <begin position="1319"/>
        <end position="1333"/>
    </location>
</feature>
<dbReference type="InterPro" id="IPR016132">
    <property type="entry name" value="Phyto_chromo_attachment"/>
</dbReference>
<name>A0A511KS81_RHOTO</name>
<dbReference type="SMART" id="SM00388">
    <property type="entry name" value="HisKA"/>
    <property type="match status" value="1"/>
</dbReference>
<feature type="compositionally biased region" description="Low complexity" evidence="12">
    <location>
        <begin position="152"/>
        <end position="179"/>
    </location>
</feature>
<dbReference type="Pfam" id="PF02518">
    <property type="entry name" value="HATPase_c"/>
    <property type="match status" value="1"/>
</dbReference>
<gene>
    <name evidence="16" type="ORF">Rt10032_c25g6773</name>
</gene>
<keyword evidence="6 16" id="KW-0418">Kinase</keyword>
<dbReference type="GO" id="GO:0009584">
    <property type="term" value="P:detection of visible light"/>
    <property type="evidence" value="ECO:0007669"/>
    <property type="project" value="InterPro"/>
</dbReference>
<feature type="compositionally biased region" description="Polar residues" evidence="12">
    <location>
        <begin position="1411"/>
        <end position="1426"/>
    </location>
</feature>
<keyword evidence="9" id="KW-0902">Two-component regulatory system</keyword>
<keyword evidence="7" id="KW-0067">ATP-binding</keyword>
<dbReference type="SMART" id="SM00448">
    <property type="entry name" value="REC"/>
    <property type="match status" value="1"/>
</dbReference>
<feature type="domain" description="Response regulatory" evidence="15">
    <location>
        <begin position="1468"/>
        <end position="1584"/>
    </location>
</feature>
<feature type="compositionally biased region" description="Polar residues" evidence="12">
    <location>
        <begin position="1370"/>
        <end position="1380"/>
    </location>
</feature>
<dbReference type="Pfam" id="PF01590">
    <property type="entry name" value="GAF"/>
    <property type="match status" value="1"/>
</dbReference>
<comment type="caution">
    <text evidence="16">The sequence shown here is derived from an EMBL/GenBank/DDBJ whole genome shotgun (WGS) entry which is preliminary data.</text>
</comment>
<dbReference type="PANTHER" id="PTHR43065">
    <property type="entry name" value="SENSOR HISTIDINE KINASE"/>
    <property type="match status" value="1"/>
</dbReference>
<dbReference type="InterPro" id="IPR036890">
    <property type="entry name" value="HATPase_C_sf"/>
</dbReference>
<feature type="compositionally biased region" description="Basic and acidic residues" evidence="12">
    <location>
        <begin position="236"/>
        <end position="246"/>
    </location>
</feature>
<dbReference type="PROSITE" id="PS50046">
    <property type="entry name" value="PHYTOCHROME_2"/>
    <property type="match status" value="1"/>
</dbReference>
<feature type="domain" description="Phytochrome chromophore attachment site" evidence="13">
    <location>
        <begin position="608"/>
        <end position="770"/>
    </location>
</feature>
<dbReference type="Gene3D" id="3.30.450.40">
    <property type="match status" value="1"/>
</dbReference>
<keyword evidence="4" id="KW-0808">Transferase</keyword>
<evidence type="ECO:0000256" key="10">
    <source>
        <dbReference type="ARBA" id="ARBA00023170"/>
    </source>
</evidence>
<feature type="compositionally biased region" description="Low complexity" evidence="12">
    <location>
        <begin position="186"/>
        <end position="210"/>
    </location>
</feature>
<evidence type="ECO:0000313" key="17">
    <source>
        <dbReference type="Proteomes" id="UP000321518"/>
    </source>
</evidence>
<evidence type="ECO:0000256" key="3">
    <source>
        <dbReference type="ARBA" id="ARBA00022606"/>
    </source>
</evidence>
<dbReference type="OrthoDB" id="2015534at2759"/>
<dbReference type="Gene3D" id="1.10.287.130">
    <property type="match status" value="1"/>
</dbReference>
<dbReference type="GO" id="GO:0009881">
    <property type="term" value="F:photoreceptor activity"/>
    <property type="evidence" value="ECO:0007669"/>
    <property type="project" value="UniProtKB-KW"/>
</dbReference>
<feature type="compositionally biased region" description="Polar residues" evidence="12">
    <location>
        <begin position="1283"/>
        <end position="1304"/>
    </location>
</feature>
<dbReference type="InterPro" id="IPR043150">
    <property type="entry name" value="Phytochrome_PHY_sf"/>
</dbReference>
<dbReference type="Proteomes" id="UP000321518">
    <property type="component" value="Unassembled WGS sequence"/>
</dbReference>
<dbReference type="InterPro" id="IPR001294">
    <property type="entry name" value="Phytochrome"/>
</dbReference>
<dbReference type="SUPFAM" id="SSF47384">
    <property type="entry name" value="Homodimeric domain of signal transducing histidine kinase"/>
    <property type="match status" value="1"/>
</dbReference>
<dbReference type="GO" id="GO:0000155">
    <property type="term" value="F:phosphorelay sensor kinase activity"/>
    <property type="evidence" value="ECO:0007669"/>
    <property type="project" value="InterPro"/>
</dbReference>
<keyword evidence="2 11" id="KW-0597">Phosphoprotein</keyword>
<organism evidence="16 17">
    <name type="scientific">Rhodotorula toruloides</name>
    <name type="common">Yeast</name>
    <name type="synonym">Rhodosporidium toruloides</name>
    <dbReference type="NCBI Taxonomy" id="5286"/>
    <lineage>
        <taxon>Eukaryota</taxon>
        <taxon>Fungi</taxon>
        <taxon>Dikarya</taxon>
        <taxon>Basidiomycota</taxon>
        <taxon>Pucciniomycotina</taxon>
        <taxon>Microbotryomycetes</taxon>
        <taxon>Sporidiobolales</taxon>
        <taxon>Sporidiobolaceae</taxon>
        <taxon>Rhodotorula</taxon>
    </lineage>
</organism>
<evidence type="ECO:0000259" key="13">
    <source>
        <dbReference type="PROSITE" id="PS50046"/>
    </source>
</evidence>
<keyword evidence="10" id="KW-0675">Receptor</keyword>
<dbReference type="InterPro" id="IPR003661">
    <property type="entry name" value="HisK_dim/P_dom"/>
</dbReference>
<dbReference type="Pfam" id="PF00512">
    <property type="entry name" value="HisKA"/>
    <property type="match status" value="1"/>
</dbReference>
<feature type="compositionally biased region" description="Low complexity" evidence="12">
    <location>
        <begin position="253"/>
        <end position="266"/>
    </location>
</feature>
<evidence type="ECO:0000256" key="7">
    <source>
        <dbReference type="ARBA" id="ARBA00022840"/>
    </source>
</evidence>
<feature type="domain" description="Histidine kinase" evidence="14">
    <location>
        <begin position="987"/>
        <end position="1223"/>
    </location>
</feature>
<reference evidence="16 17" key="1">
    <citation type="submission" date="2019-07" db="EMBL/GenBank/DDBJ databases">
        <title>Rhodotorula toruloides NBRC10032 genome sequencing.</title>
        <authorList>
            <person name="Shida Y."/>
            <person name="Takaku H."/>
            <person name="Ogasawara W."/>
            <person name="Mori K."/>
        </authorList>
    </citation>
    <scope>NUCLEOTIDE SEQUENCE [LARGE SCALE GENOMIC DNA]</scope>
    <source>
        <strain evidence="16 17">NBRC10032</strain>
    </source>
</reference>
<evidence type="ECO:0000256" key="9">
    <source>
        <dbReference type="ARBA" id="ARBA00023012"/>
    </source>
</evidence>
<dbReference type="GO" id="GO:0006355">
    <property type="term" value="P:regulation of DNA-templated transcription"/>
    <property type="evidence" value="ECO:0007669"/>
    <property type="project" value="InterPro"/>
</dbReference>
<evidence type="ECO:0000256" key="4">
    <source>
        <dbReference type="ARBA" id="ARBA00022679"/>
    </source>
</evidence>
<dbReference type="InterPro" id="IPR011006">
    <property type="entry name" value="CheY-like_superfamily"/>
</dbReference>
<evidence type="ECO:0000259" key="14">
    <source>
        <dbReference type="PROSITE" id="PS50109"/>
    </source>
</evidence>
<dbReference type="SUPFAM" id="SSF55874">
    <property type="entry name" value="ATPase domain of HSP90 chaperone/DNA topoisomerase II/histidine kinase"/>
    <property type="match status" value="1"/>
</dbReference>
<proteinExistence type="predicted"/>
<evidence type="ECO:0000256" key="11">
    <source>
        <dbReference type="PROSITE-ProRule" id="PRU00169"/>
    </source>
</evidence>
<dbReference type="PANTHER" id="PTHR43065:SF10">
    <property type="entry name" value="PEROXIDE STRESS-ACTIVATED HISTIDINE KINASE MAK3"/>
    <property type="match status" value="1"/>
</dbReference>
<keyword evidence="8" id="KW-0157">Chromophore</keyword>
<feature type="region of interest" description="Disordered" evidence="12">
    <location>
        <begin position="1232"/>
        <end position="1460"/>
    </location>
</feature>
<keyword evidence="1" id="KW-0600">Photoreceptor protein</keyword>
<dbReference type="PRINTS" id="PR01033">
    <property type="entry name" value="PHYTOCHROME"/>
</dbReference>
<feature type="modified residue" description="4-aspartylphosphate" evidence="11">
    <location>
        <position position="1512"/>
    </location>
</feature>